<dbReference type="AlphaFoldDB" id="A0A6P1NZC4"/>
<dbReference type="InterPro" id="IPR046525">
    <property type="entry name" value="DUF6702"/>
</dbReference>
<organism evidence="2 3">
    <name type="scientific">Nibribacter ruber</name>
    <dbReference type="NCBI Taxonomy" id="2698458"/>
    <lineage>
        <taxon>Bacteria</taxon>
        <taxon>Pseudomonadati</taxon>
        <taxon>Bacteroidota</taxon>
        <taxon>Cytophagia</taxon>
        <taxon>Cytophagales</taxon>
        <taxon>Hymenobacteraceae</taxon>
        <taxon>Nibribacter</taxon>
    </lineage>
</organism>
<keyword evidence="3" id="KW-1185">Reference proteome</keyword>
<proteinExistence type="predicted"/>
<dbReference type="KEGG" id="nib:GU926_07270"/>
<protein>
    <submittedName>
        <fullName evidence="2">Uncharacterized protein</fullName>
    </submittedName>
</protein>
<keyword evidence="1" id="KW-0732">Signal</keyword>
<feature type="chain" id="PRO_5026868926" evidence="1">
    <location>
        <begin position="24"/>
        <end position="167"/>
    </location>
</feature>
<dbReference type="EMBL" id="CP047897">
    <property type="protein sequence ID" value="QHL87241.1"/>
    <property type="molecule type" value="Genomic_DNA"/>
</dbReference>
<sequence length="167" mass="18886">MNIRKALYFALLVGFLLPVQAWAHDFHTSITDARYNPKTQSYELSIRLFADDLEDALSKRHKTSIRLDKSERVNKLIAEYLQAHFTISAGKGARPTQKFVGAQEEADAIWLYIEIPAGKAPGQNLFVQNDLLMELFDDQTNILNLQVGARKKSVLSRVGDTQHEVSL</sequence>
<evidence type="ECO:0000313" key="2">
    <source>
        <dbReference type="EMBL" id="QHL87241.1"/>
    </source>
</evidence>
<gene>
    <name evidence="2" type="ORF">GU926_07270</name>
</gene>
<dbReference type="Proteomes" id="UP000464214">
    <property type="component" value="Chromosome"/>
</dbReference>
<reference evidence="2 3" key="1">
    <citation type="submission" date="2020-01" db="EMBL/GenBank/DDBJ databases">
        <authorList>
            <person name="Kim M."/>
        </authorList>
    </citation>
    <scope>NUCLEOTIDE SEQUENCE [LARGE SCALE GENOMIC DNA]</scope>
    <source>
        <strain evidence="2 3">BT10</strain>
    </source>
</reference>
<feature type="signal peptide" evidence="1">
    <location>
        <begin position="1"/>
        <end position="23"/>
    </location>
</feature>
<dbReference type="RefSeq" id="WP_160690466.1">
    <property type="nucleotide sequence ID" value="NZ_CP047897.1"/>
</dbReference>
<dbReference type="Pfam" id="PF20420">
    <property type="entry name" value="DUF6702"/>
    <property type="match status" value="1"/>
</dbReference>
<name>A0A6P1NZC4_9BACT</name>
<accession>A0A6P1NZC4</accession>
<evidence type="ECO:0000256" key="1">
    <source>
        <dbReference type="SAM" id="SignalP"/>
    </source>
</evidence>
<evidence type="ECO:0000313" key="3">
    <source>
        <dbReference type="Proteomes" id="UP000464214"/>
    </source>
</evidence>